<protein>
    <submittedName>
        <fullName evidence="1">Uncharacterized protein</fullName>
    </submittedName>
</protein>
<feature type="non-terminal residue" evidence="1">
    <location>
        <position position="1"/>
    </location>
</feature>
<organism evidence="1 2">
    <name type="scientific">Aureibaculum marinum</name>
    <dbReference type="NCBI Taxonomy" id="2487930"/>
    <lineage>
        <taxon>Bacteria</taxon>
        <taxon>Pseudomonadati</taxon>
        <taxon>Bacteroidota</taxon>
        <taxon>Flavobacteriia</taxon>
        <taxon>Flavobacteriales</taxon>
        <taxon>Flavobacteriaceae</taxon>
        <taxon>Aureibaculum</taxon>
    </lineage>
</organism>
<sequence length="91" mass="10317">INTYAQEVEEVVEVVETTQQDKVEIQVSELPETVTNALAADFADYTADKAYKTMKDEQEVYWVVLSKEDASIKVLFNAEGKVLEQKENTVE</sequence>
<evidence type="ECO:0000313" key="1">
    <source>
        <dbReference type="EMBL" id="RPD96760.1"/>
    </source>
</evidence>
<proteinExistence type="predicted"/>
<dbReference type="SUPFAM" id="SSF160574">
    <property type="entry name" value="BT0923-like"/>
    <property type="match status" value="1"/>
</dbReference>
<dbReference type="AlphaFoldDB" id="A0A3N4NX22"/>
<evidence type="ECO:0000313" key="2">
    <source>
        <dbReference type="Proteomes" id="UP000270856"/>
    </source>
</evidence>
<keyword evidence="2" id="KW-1185">Reference proteome</keyword>
<accession>A0A3N4NX22</accession>
<name>A0A3N4NX22_9FLAO</name>
<reference evidence="1 2" key="1">
    <citation type="submission" date="2018-11" db="EMBL/GenBank/DDBJ databases">
        <title>Aureibaculum marinum gen. nov., sp. nov., a member of the family Flavobacteriaceae isolated from the Bohai Sea.</title>
        <authorList>
            <person name="Ji X."/>
        </authorList>
    </citation>
    <scope>NUCLEOTIDE SEQUENCE [LARGE SCALE GENOMIC DNA]</scope>
    <source>
        <strain evidence="1 2">BH-SD17</strain>
    </source>
</reference>
<dbReference type="EMBL" id="RPFJ01000011">
    <property type="protein sequence ID" value="RPD96760.1"/>
    <property type="molecule type" value="Genomic_DNA"/>
</dbReference>
<dbReference type="Gene3D" id="3.10.450.360">
    <property type="match status" value="1"/>
</dbReference>
<gene>
    <name evidence="1" type="ORF">EGM88_10400</name>
</gene>
<dbReference type="Proteomes" id="UP000270856">
    <property type="component" value="Unassembled WGS sequence"/>
</dbReference>
<comment type="caution">
    <text evidence="1">The sequence shown here is derived from an EMBL/GenBank/DDBJ whole genome shotgun (WGS) entry which is preliminary data.</text>
</comment>